<feature type="non-terminal residue" evidence="9">
    <location>
        <position position="1"/>
    </location>
</feature>
<dbReference type="GO" id="GO:0016868">
    <property type="term" value="F:intramolecular phosphotransferase activity"/>
    <property type="evidence" value="ECO:0007669"/>
    <property type="project" value="InterPro"/>
</dbReference>
<evidence type="ECO:0000313" key="9">
    <source>
        <dbReference type="EMBL" id="GAG77057.1"/>
    </source>
</evidence>
<keyword evidence="3" id="KW-0479">Metal-binding</keyword>
<dbReference type="AlphaFoldDB" id="X1B6Z9"/>
<reference evidence="9" key="1">
    <citation type="journal article" date="2014" name="Front. Microbiol.">
        <title>High frequency of phylogenetically diverse reductive dehalogenase-homologous genes in deep subseafloor sedimentary metagenomes.</title>
        <authorList>
            <person name="Kawai M."/>
            <person name="Futagami T."/>
            <person name="Toyoda A."/>
            <person name="Takaki Y."/>
            <person name="Nishi S."/>
            <person name="Hori S."/>
            <person name="Arai W."/>
            <person name="Tsubouchi T."/>
            <person name="Morono Y."/>
            <person name="Uchiyama I."/>
            <person name="Ito T."/>
            <person name="Fujiyama A."/>
            <person name="Inagaki F."/>
            <person name="Takami H."/>
        </authorList>
    </citation>
    <scope>NUCLEOTIDE SEQUENCE</scope>
    <source>
        <strain evidence="9">Expedition CK06-06</strain>
    </source>
</reference>
<feature type="non-terminal residue" evidence="9">
    <location>
        <position position="299"/>
    </location>
</feature>
<dbReference type="Gene3D" id="3.40.120.10">
    <property type="entry name" value="Alpha-D-Glucose-1,6-Bisphosphate, subunit A, domain 3"/>
    <property type="match status" value="2"/>
</dbReference>
<dbReference type="Pfam" id="PF00408">
    <property type="entry name" value="PGM_PMM_IV"/>
    <property type="match status" value="1"/>
</dbReference>
<comment type="caution">
    <text evidence="9">The sequence shown here is derived from an EMBL/GenBank/DDBJ whole genome shotgun (WGS) entry which is preliminary data.</text>
</comment>
<feature type="domain" description="Alpha-D-phosphohexomutase alpha/beta/alpha" evidence="8">
    <location>
        <begin position="107"/>
        <end position="216"/>
    </location>
</feature>
<dbReference type="SUPFAM" id="SSF55957">
    <property type="entry name" value="Phosphoglucomutase, C-terminal domain"/>
    <property type="match status" value="1"/>
</dbReference>
<evidence type="ECO:0000259" key="7">
    <source>
        <dbReference type="Pfam" id="PF02879"/>
    </source>
</evidence>
<dbReference type="SUPFAM" id="SSF53738">
    <property type="entry name" value="Phosphoglucomutase, first 3 domains"/>
    <property type="match status" value="2"/>
</dbReference>
<evidence type="ECO:0000256" key="4">
    <source>
        <dbReference type="ARBA" id="ARBA00022842"/>
    </source>
</evidence>
<evidence type="ECO:0000256" key="1">
    <source>
        <dbReference type="ARBA" id="ARBA00001946"/>
    </source>
</evidence>
<evidence type="ECO:0000259" key="8">
    <source>
        <dbReference type="Pfam" id="PF02880"/>
    </source>
</evidence>
<evidence type="ECO:0000259" key="6">
    <source>
        <dbReference type="Pfam" id="PF00408"/>
    </source>
</evidence>
<protein>
    <recommendedName>
        <fullName evidence="10">Alpha-D-phosphohexomutase alpha/beta/alpha domain-containing protein</fullName>
    </recommendedName>
</protein>
<name>X1B6Z9_9ZZZZ</name>
<dbReference type="InterPro" id="IPR005841">
    <property type="entry name" value="Alpha-D-phosphohexomutase_SF"/>
</dbReference>
<dbReference type="PANTHER" id="PTHR43771:SF2">
    <property type="entry name" value="PHOSPHOMANNOMUTASE_PHOSPHOGLUCOMUTASE"/>
    <property type="match status" value="1"/>
</dbReference>
<evidence type="ECO:0000256" key="5">
    <source>
        <dbReference type="ARBA" id="ARBA00023235"/>
    </source>
</evidence>
<dbReference type="CDD" id="cd03089">
    <property type="entry name" value="PMM_PGM"/>
    <property type="match status" value="1"/>
</dbReference>
<dbReference type="InterPro" id="IPR016055">
    <property type="entry name" value="A-D-PHexomutase_a/b/a-I/II/III"/>
</dbReference>
<dbReference type="InterPro" id="IPR005845">
    <property type="entry name" value="A-D-PHexomutase_a/b/a-II"/>
</dbReference>
<accession>X1B6Z9</accession>
<dbReference type="InterPro" id="IPR036900">
    <property type="entry name" value="A-D-PHexomutase_C_sf"/>
</dbReference>
<keyword evidence="5" id="KW-0413">Isomerase</keyword>
<dbReference type="PANTHER" id="PTHR43771">
    <property type="entry name" value="PHOSPHOMANNOMUTASE"/>
    <property type="match status" value="1"/>
</dbReference>
<keyword evidence="4" id="KW-0460">Magnesium</keyword>
<comment type="cofactor">
    <cofactor evidence="1">
        <name>Mg(2+)</name>
        <dbReference type="ChEBI" id="CHEBI:18420"/>
    </cofactor>
</comment>
<gene>
    <name evidence="9" type="ORF">S01H4_33104</name>
</gene>
<evidence type="ECO:0000256" key="3">
    <source>
        <dbReference type="ARBA" id="ARBA00022723"/>
    </source>
</evidence>
<dbReference type="GO" id="GO:0046872">
    <property type="term" value="F:metal ion binding"/>
    <property type="evidence" value="ECO:0007669"/>
    <property type="project" value="UniProtKB-KW"/>
</dbReference>
<sequence length="299" mass="33941">SKHIDDYIEHIKDKIDLKKRLKVVVDAGSGTAGLIAPKLLKEIGCEVIKLYCELDGTYPHHHPDPTVVEFVQDLIKKVKEEKADLGIAYDGDADRIGVIDDKGNIIWGDQLLILFSRDILKKKKEKIIFEVKCSQALVDEIEKAGGEPIMWKTGHSLIKNKMIEEKAVLGGEMSGHIFFADNYYGYDDAIFASCRLVELLSESDKTISEMLSDIPKYFSTPEIRVDCTDERKFKIVDNIKDYFKKNYKTIDVDGVRILFTDGWGLVRASNTQPAIVLRFEGKTKESLKNIKNRILEKLS</sequence>
<dbReference type="EMBL" id="BART01017377">
    <property type="protein sequence ID" value="GAG77057.1"/>
    <property type="molecule type" value="Genomic_DNA"/>
</dbReference>
<feature type="domain" description="Alpha-D-phosphohexomutase alpha/beta/alpha" evidence="7">
    <location>
        <begin position="5"/>
        <end position="103"/>
    </location>
</feature>
<dbReference type="InterPro" id="IPR005846">
    <property type="entry name" value="A-D-PHexomutase_a/b/a-III"/>
</dbReference>
<dbReference type="Pfam" id="PF02879">
    <property type="entry name" value="PGM_PMM_II"/>
    <property type="match status" value="1"/>
</dbReference>
<evidence type="ECO:0008006" key="10">
    <source>
        <dbReference type="Google" id="ProtNLM"/>
    </source>
</evidence>
<proteinExistence type="predicted"/>
<dbReference type="Gene3D" id="3.30.310.50">
    <property type="entry name" value="Alpha-D-phosphohexomutase, C-terminal domain"/>
    <property type="match status" value="1"/>
</dbReference>
<dbReference type="GO" id="GO:0005975">
    <property type="term" value="P:carbohydrate metabolic process"/>
    <property type="evidence" value="ECO:0007669"/>
    <property type="project" value="InterPro"/>
</dbReference>
<organism evidence="9">
    <name type="scientific">marine sediment metagenome</name>
    <dbReference type="NCBI Taxonomy" id="412755"/>
    <lineage>
        <taxon>unclassified sequences</taxon>
        <taxon>metagenomes</taxon>
        <taxon>ecological metagenomes</taxon>
    </lineage>
</organism>
<dbReference type="Pfam" id="PF02880">
    <property type="entry name" value="PGM_PMM_III"/>
    <property type="match status" value="1"/>
</dbReference>
<evidence type="ECO:0000256" key="2">
    <source>
        <dbReference type="ARBA" id="ARBA00022553"/>
    </source>
</evidence>
<feature type="domain" description="Alpha-D-phosphohexomutase C-terminal" evidence="6">
    <location>
        <begin position="222"/>
        <end position="296"/>
    </location>
</feature>
<dbReference type="InterPro" id="IPR005843">
    <property type="entry name" value="A-D-PHexomutase_C"/>
</dbReference>
<keyword evidence="2" id="KW-0597">Phosphoprotein</keyword>
<dbReference type="PRINTS" id="PR00509">
    <property type="entry name" value="PGMPMM"/>
</dbReference>